<dbReference type="InterPro" id="IPR042099">
    <property type="entry name" value="ANL_N_sf"/>
</dbReference>
<protein>
    <recommendedName>
        <fullName evidence="2">Phospholipid/glycerol acyltransferase domain-containing protein</fullName>
    </recommendedName>
</protein>
<accession>A0A381ZJ20</accession>
<dbReference type="EMBL" id="UINC01021355">
    <property type="protein sequence ID" value="SVA88747.1"/>
    <property type="molecule type" value="Genomic_DNA"/>
</dbReference>
<evidence type="ECO:0000256" key="1">
    <source>
        <dbReference type="ARBA" id="ARBA00006432"/>
    </source>
</evidence>
<dbReference type="SUPFAM" id="SSF69593">
    <property type="entry name" value="Glycerol-3-phosphate (1)-acyltransferase"/>
    <property type="match status" value="1"/>
</dbReference>
<dbReference type="CDD" id="cd07989">
    <property type="entry name" value="LPLAT_AGPAT-like"/>
    <property type="match status" value="1"/>
</dbReference>
<dbReference type="Pfam" id="PF01553">
    <property type="entry name" value="Acyltransferase"/>
    <property type="match status" value="1"/>
</dbReference>
<dbReference type="InterPro" id="IPR000873">
    <property type="entry name" value="AMP-dep_synth/lig_dom"/>
</dbReference>
<proteinExistence type="inferred from homology"/>
<feature type="non-terminal residue" evidence="3">
    <location>
        <position position="632"/>
    </location>
</feature>
<dbReference type="SMART" id="SM00563">
    <property type="entry name" value="PlsC"/>
    <property type="match status" value="1"/>
</dbReference>
<dbReference type="InterPro" id="IPR002123">
    <property type="entry name" value="Plipid/glycerol_acylTrfase"/>
</dbReference>
<evidence type="ECO:0000259" key="2">
    <source>
        <dbReference type="SMART" id="SM00563"/>
    </source>
</evidence>
<dbReference type="Pfam" id="PF00501">
    <property type="entry name" value="AMP-binding"/>
    <property type="match status" value="1"/>
</dbReference>
<dbReference type="SUPFAM" id="SSF56801">
    <property type="entry name" value="Acetyl-CoA synthetase-like"/>
    <property type="match status" value="1"/>
</dbReference>
<dbReference type="GO" id="GO:0006631">
    <property type="term" value="P:fatty acid metabolic process"/>
    <property type="evidence" value="ECO:0007669"/>
    <property type="project" value="TreeGrafter"/>
</dbReference>
<dbReference type="InterPro" id="IPR020845">
    <property type="entry name" value="AMP-binding_CS"/>
</dbReference>
<reference evidence="3" key="1">
    <citation type="submission" date="2018-05" db="EMBL/GenBank/DDBJ databases">
        <authorList>
            <person name="Lanie J.A."/>
            <person name="Ng W.-L."/>
            <person name="Kazmierczak K.M."/>
            <person name="Andrzejewski T.M."/>
            <person name="Davidsen T.M."/>
            <person name="Wayne K.J."/>
            <person name="Tettelin H."/>
            <person name="Glass J.I."/>
            <person name="Rusch D."/>
            <person name="Podicherti R."/>
            <person name="Tsui H.-C.T."/>
            <person name="Winkler M.E."/>
        </authorList>
    </citation>
    <scope>NUCLEOTIDE SEQUENCE</scope>
</reference>
<name>A0A381ZJ20_9ZZZZ</name>
<organism evidence="3">
    <name type="scientific">marine metagenome</name>
    <dbReference type="NCBI Taxonomy" id="408172"/>
    <lineage>
        <taxon>unclassified sequences</taxon>
        <taxon>metagenomes</taxon>
        <taxon>ecological metagenomes</taxon>
    </lineage>
</organism>
<dbReference type="Gene3D" id="3.40.50.12780">
    <property type="entry name" value="N-terminal domain of ligase-like"/>
    <property type="match status" value="1"/>
</dbReference>
<dbReference type="GO" id="GO:0016746">
    <property type="term" value="F:acyltransferase activity"/>
    <property type="evidence" value="ECO:0007669"/>
    <property type="project" value="InterPro"/>
</dbReference>
<dbReference type="PANTHER" id="PTHR43201">
    <property type="entry name" value="ACYL-COA SYNTHETASE"/>
    <property type="match status" value="1"/>
</dbReference>
<dbReference type="PROSITE" id="PS00455">
    <property type="entry name" value="AMP_BINDING"/>
    <property type="match status" value="1"/>
</dbReference>
<dbReference type="AlphaFoldDB" id="A0A381ZJ20"/>
<comment type="similarity">
    <text evidence="1">Belongs to the ATP-dependent AMP-binding enzyme family.</text>
</comment>
<feature type="domain" description="Phospholipid/glycerol acyltransferase" evidence="2">
    <location>
        <begin position="37"/>
        <end position="148"/>
    </location>
</feature>
<dbReference type="GO" id="GO:0031956">
    <property type="term" value="F:medium-chain fatty acid-CoA ligase activity"/>
    <property type="evidence" value="ECO:0007669"/>
    <property type="project" value="TreeGrafter"/>
</dbReference>
<sequence length="632" mass="70355">MNIWANRFVLGFMRGVLRVWFRFRAYNEKAAECDGPALLIPNHLSWIDWLFVGLCLDTEWKFAASGLQARASWLHKWVLGNPRIILIDPDPAPALKKMAAHLGGGGKLVLFAEGRMSRTGSLQRLFDGTGFLVQKTGAKIITCYLRGAARVLASPHGGWTKWFPKVTAHFSDPVAPPDFDDLKSSAQRAKLNQWLRDLMVNQQFETEMEFGPQTLLTAIAETAKQIPTHTVLEDTTFQTLDYRKLLIGTDLLASQWEKLLDTSNERVGVLLPNVNGKVVTLTSLWAIGKVPAILNYTAGTPTMLQCMKLSDIKQVITSTAFLEKAKLEIEPFEEAGIEMIYLEDVRENISSLSRLCGYLNHKFNPWSGQYTPFTDTAVVLYTSGSEGVPKGVELTHRNLLANGRQGASVLDLKDSDRFFTCLPLFHSFGLSVGLLLPLIRGLYIFLFPSPLQYRQIPAVIYDRECTMLLATNTFLNGYARFGQPADFENLRYVMSGAEKVQEATRDIWAKKFGVRISEGYGATETGPALSANTVIESRDGTVGRLFPGVSYKVEKIDGVEEGGKLLVKGPNIMKGYINPEPNKEFKKLNGWYDTGDIVTVDEDRYITILGRAKRFAKISGEMVSLTAVEGAL</sequence>
<evidence type="ECO:0000313" key="3">
    <source>
        <dbReference type="EMBL" id="SVA88747.1"/>
    </source>
</evidence>
<gene>
    <name evidence="3" type="ORF">METZ01_LOCUS141601</name>
</gene>
<dbReference type="PANTHER" id="PTHR43201:SF8">
    <property type="entry name" value="ACYL-COA SYNTHETASE FAMILY MEMBER 3"/>
    <property type="match status" value="1"/>
</dbReference>